<name>A0A840XW45_9PROT</name>
<dbReference type="RefSeq" id="WP_184512769.1">
    <property type="nucleotide sequence ID" value="NZ_JACIJD010000001.1"/>
</dbReference>
<reference evidence="4 5" key="1">
    <citation type="submission" date="2020-08" db="EMBL/GenBank/DDBJ databases">
        <title>Genomic Encyclopedia of Type Strains, Phase IV (KMG-IV): sequencing the most valuable type-strain genomes for metagenomic binning, comparative biology and taxonomic classification.</title>
        <authorList>
            <person name="Goeker M."/>
        </authorList>
    </citation>
    <scope>NUCLEOTIDE SEQUENCE [LARGE SCALE GENOMIC DNA]</scope>
    <source>
        <strain evidence="4 5">DSM 25622</strain>
    </source>
</reference>
<sequence length="284" mass="30107">MPQPFLPPGSAAVITGGASGIGLAAALHFARLGLRVCIADLGAERLARAAEALSAAAPGGEAEVMAVEADVSRPEDLRRLEAEVRARFGGTDLLMNNAGVQPGSALFGPEENWERVIGVNLWGVIHGSRIFAPGMIARGRPGLIINTGSKQGITTPPGDPAYNVSKAGVKAFTEALQHELRNTPDCRITAHLLIPGFVFTPLTAGGRGEKPAAAWTPEQTVDFMMDRLAAGDFYILCPDNDVPRALDERRILWAAGDIVENRPPLSRWHPDHAGAFKAFVERGG</sequence>
<gene>
    <name evidence="4" type="ORF">FHS87_000127</name>
</gene>
<comment type="similarity">
    <text evidence="1 3">Belongs to the short-chain dehydrogenases/reductases (SDR) family.</text>
</comment>
<dbReference type="PROSITE" id="PS00061">
    <property type="entry name" value="ADH_SHORT"/>
    <property type="match status" value="1"/>
</dbReference>
<dbReference type="PRINTS" id="PR00081">
    <property type="entry name" value="GDHRDH"/>
</dbReference>
<evidence type="ECO:0000313" key="5">
    <source>
        <dbReference type="Proteomes" id="UP000580654"/>
    </source>
</evidence>
<protein>
    <recommendedName>
        <fullName evidence="6">Short-chain dehydrogenase</fullName>
    </recommendedName>
</protein>
<organism evidence="4 5">
    <name type="scientific">Muricoccus pecuniae</name>
    <dbReference type="NCBI Taxonomy" id="693023"/>
    <lineage>
        <taxon>Bacteria</taxon>
        <taxon>Pseudomonadati</taxon>
        <taxon>Pseudomonadota</taxon>
        <taxon>Alphaproteobacteria</taxon>
        <taxon>Acetobacterales</taxon>
        <taxon>Roseomonadaceae</taxon>
        <taxon>Muricoccus</taxon>
    </lineage>
</organism>
<dbReference type="EMBL" id="JACIJD010000001">
    <property type="protein sequence ID" value="MBB5692116.1"/>
    <property type="molecule type" value="Genomic_DNA"/>
</dbReference>
<evidence type="ECO:0000256" key="2">
    <source>
        <dbReference type="ARBA" id="ARBA00023002"/>
    </source>
</evidence>
<dbReference type="PANTHER" id="PTHR43008">
    <property type="entry name" value="BENZIL REDUCTASE"/>
    <property type="match status" value="1"/>
</dbReference>
<proteinExistence type="inferred from homology"/>
<dbReference type="CDD" id="cd05233">
    <property type="entry name" value="SDR_c"/>
    <property type="match status" value="1"/>
</dbReference>
<dbReference type="InterPro" id="IPR002347">
    <property type="entry name" value="SDR_fam"/>
</dbReference>
<evidence type="ECO:0000313" key="4">
    <source>
        <dbReference type="EMBL" id="MBB5692116.1"/>
    </source>
</evidence>
<dbReference type="SUPFAM" id="SSF51735">
    <property type="entry name" value="NAD(P)-binding Rossmann-fold domains"/>
    <property type="match status" value="1"/>
</dbReference>
<comment type="caution">
    <text evidence="4">The sequence shown here is derived from an EMBL/GenBank/DDBJ whole genome shotgun (WGS) entry which is preliminary data.</text>
</comment>
<dbReference type="InterPro" id="IPR036291">
    <property type="entry name" value="NAD(P)-bd_dom_sf"/>
</dbReference>
<evidence type="ECO:0008006" key="6">
    <source>
        <dbReference type="Google" id="ProtNLM"/>
    </source>
</evidence>
<dbReference type="Proteomes" id="UP000580654">
    <property type="component" value="Unassembled WGS sequence"/>
</dbReference>
<dbReference type="AlphaFoldDB" id="A0A840XW45"/>
<accession>A0A840XW45</accession>
<keyword evidence="5" id="KW-1185">Reference proteome</keyword>
<dbReference type="Gene3D" id="3.40.50.720">
    <property type="entry name" value="NAD(P)-binding Rossmann-like Domain"/>
    <property type="match status" value="1"/>
</dbReference>
<keyword evidence="2" id="KW-0560">Oxidoreductase</keyword>
<dbReference type="InterPro" id="IPR020904">
    <property type="entry name" value="Sc_DH/Rdtase_CS"/>
</dbReference>
<evidence type="ECO:0000256" key="1">
    <source>
        <dbReference type="ARBA" id="ARBA00006484"/>
    </source>
</evidence>
<dbReference type="Pfam" id="PF00106">
    <property type="entry name" value="adh_short"/>
    <property type="match status" value="1"/>
</dbReference>
<dbReference type="GO" id="GO:0050664">
    <property type="term" value="F:oxidoreductase activity, acting on NAD(P)H, oxygen as acceptor"/>
    <property type="evidence" value="ECO:0007669"/>
    <property type="project" value="TreeGrafter"/>
</dbReference>
<dbReference type="PANTHER" id="PTHR43008:SF7">
    <property type="entry name" value="SHORT CHAIN DEHYDROGENASE_REDUCTASE (AFU_ORTHOLOGUE AFUA_2G00830)"/>
    <property type="match status" value="1"/>
</dbReference>
<dbReference type="PRINTS" id="PR00080">
    <property type="entry name" value="SDRFAMILY"/>
</dbReference>
<evidence type="ECO:0000256" key="3">
    <source>
        <dbReference type="RuleBase" id="RU000363"/>
    </source>
</evidence>